<protein>
    <submittedName>
        <fullName evidence="3">Histidine kinase</fullName>
    </submittedName>
</protein>
<accession>A0A6B3LRJ9</accession>
<sequence>MHKKKIILFHVLFWFINFFKDVIYGFQYYYFYESQYTLESLYKTTAIDFVRTLLTVALFYANASFLVPRLFGKGKYVLYAGSVLLLVGVFTPVHYLLETILLKYFSWSTYGREITMIWIYQSVLRASLMYIMLGIAYGYVVNYFKTQQEKKELEQAKLTTELAFLRSQINPHFLFNTINDIYSLTYQKSDLAPDALLKLSGLLRYMLRESEQQQVLLTKEADYLQDVVELQKIGLKGNAFIHFTTEGTIEGRQIAPLMLISFVENAFKHGVCTDPENPVTIALRVKNDTLHFTVFNLKNKDQKDRTGGIGLTNVRRRLELLYPEKHTLEITEDEHTFLVELSLQLNKTIVRANAKPAEPVLSEIY</sequence>
<keyword evidence="4" id="KW-1185">Reference proteome</keyword>
<keyword evidence="3" id="KW-0418">Kinase</keyword>
<dbReference type="GO" id="GO:0016020">
    <property type="term" value="C:membrane"/>
    <property type="evidence" value="ECO:0007669"/>
    <property type="project" value="InterPro"/>
</dbReference>
<comment type="caution">
    <text evidence="3">The sequence shown here is derived from an EMBL/GenBank/DDBJ whole genome shotgun (WGS) entry which is preliminary data.</text>
</comment>
<dbReference type="InterPro" id="IPR050640">
    <property type="entry name" value="Bact_2-comp_sensor_kinase"/>
</dbReference>
<reference evidence="3 4" key="1">
    <citation type="submission" date="2020-02" db="EMBL/GenBank/DDBJ databases">
        <authorList>
            <person name="Kim M.K."/>
        </authorList>
    </citation>
    <scope>NUCLEOTIDE SEQUENCE [LARGE SCALE GENOMIC DNA]</scope>
    <source>
        <strain evidence="3 4">BT327</strain>
    </source>
</reference>
<organism evidence="3 4">
    <name type="scientific">Pontibacter burrus</name>
    <dbReference type="NCBI Taxonomy" id="2704466"/>
    <lineage>
        <taxon>Bacteria</taxon>
        <taxon>Pseudomonadati</taxon>
        <taxon>Bacteroidota</taxon>
        <taxon>Cytophagia</taxon>
        <taxon>Cytophagales</taxon>
        <taxon>Hymenobacteraceae</taxon>
        <taxon>Pontibacter</taxon>
    </lineage>
</organism>
<dbReference type="AlphaFoldDB" id="A0A6B3LRJ9"/>
<feature type="transmembrane region" description="Helical" evidence="1">
    <location>
        <begin position="76"/>
        <end position="97"/>
    </location>
</feature>
<dbReference type="Pfam" id="PF06580">
    <property type="entry name" value="His_kinase"/>
    <property type="match status" value="1"/>
</dbReference>
<keyword evidence="3" id="KW-0808">Transferase</keyword>
<name>A0A6B3LRJ9_9BACT</name>
<dbReference type="PANTHER" id="PTHR34220">
    <property type="entry name" value="SENSOR HISTIDINE KINASE YPDA"/>
    <property type="match status" value="1"/>
</dbReference>
<dbReference type="EMBL" id="JAAGWD010000010">
    <property type="protein sequence ID" value="NEM99472.1"/>
    <property type="molecule type" value="Genomic_DNA"/>
</dbReference>
<proteinExistence type="predicted"/>
<evidence type="ECO:0000313" key="4">
    <source>
        <dbReference type="Proteomes" id="UP000474777"/>
    </source>
</evidence>
<feature type="transmembrane region" description="Helical" evidence="1">
    <location>
        <begin position="7"/>
        <end position="29"/>
    </location>
</feature>
<gene>
    <name evidence="3" type="ORF">GXP69_17380</name>
</gene>
<feature type="transmembrane region" description="Helical" evidence="1">
    <location>
        <begin position="49"/>
        <end position="67"/>
    </location>
</feature>
<dbReference type="GO" id="GO:0000155">
    <property type="term" value="F:phosphorelay sensor kinase activity"/>
    <property type="evidence" value="ECO:0007669"/>
    <property type="project" value="InterPro"/>
</dbReference>
<feature type="transmembrane region" description="Helical" evidence="1">
    <location>
        <begin position="117"/>
        <end position="141"/>
    </location>
</feature>
<dbReference type="Gene3D" id="3.30.565.10">
    <property type="entry name" value="Histidine kinase-like ATPase, C-terminal domain"/>
    <property type="match status" value="1"/>
</dbReference>
<dbReference type="RefSeq" id="WP_163916673.1">
    <property type="nucleotide sequence ID" value="NZ_JAAGWD010000010.1"/>
</dbReference>
<keyword evidence="1" id="KW-1133">Transmembrane helix</keyword>
<feature type="domain" description="Signal transduction histidine kinase internal region" evidence="2">
    <location>
        <begin position="161"/>
        <end position="235"/>
    </location>
</feature>
<evidence type="ECO:0000256" key="1">
    <source>
        <dbReference type="SAM" id="Phobius"/>
    </source>
</evidence>
<keyword evidence="1" id="KW-0472">Membrane</keyword>
<evidence type="ECO:0000259" key="2">
    <source>
        <dbReference type="Pfam" id="PF06580"/>
    </source>
</evidence>
<dbReference type="InterPro" id="IPR036890">
    <property type="entry name" value="HATPase_C_sf"/>
</dbReference>
<dbReference type="SUPFAM" id="SSF55874">
    <property type="entry name" value="ATPase domain of HSP90 chaperone/DNA topoisomerase II/histidine kinase"/>
    <property type="match status" value="1"/>
</dbReference>
<dbReference type="Proteomes" id="UP000474777">
    <property type="component" value="Unassembled WGS sequence"/>
</dbReference>
<keyword evidence="1" id="KW-0812">Transmembrane</keyword>
<dbReference type="InterPro" id="IPR010559">
    <property type="entry name" value="Sig_transdc_His_kin_internal"/>
</dbReference>
<evidence type="ECO:0000313" key="3">
    <source>
        <dbReference type="EMBL" id="NEM99472.1"/>
    </source>
</evidence>
<dbReference type="PANTHER" id="PTHR34220:SF7">
    <property type="entry name" value="SENSOR HISTIDINE KINASE YPDA"/>
    <property type="match status" value="1"/>
</dbReference>